<keyword evidence="2" id="KW-0349">Heme</keyword>
<dbReference type="InterPro" id="IPR002397">
    <property type="entry name" value="Cyt_P450_B"/>
</dbReference>
<gene>
    <name evidence="3" type="ORF">D0911_06755</name>
</gene>
<dbReference type="SUPFAM" id="SSF48264">
    <property type="entry name" value="Cytochrome P450"/>
    <property type="match status" value="1"/>
</dbReference>
<dbReference type="InterPro" id="IPR001128">
    <property type="entry name" value="Cyt_P450"/>
</dbReference>
<name>A0ABX9W6Z9_9GAMM</name>
<dbReference type="Proteomes" id="UP000274695">
    <property type="component" value="Unassembled WGS sequence"/>
</dbReference>
<dbReference type="EMBL" id="RHGB01000006">
    <property type="protein sequence ID" value="RNL65554.1"/>
    <property type="molecule type" value="Genomic_DNA"/>
</dbReference>
<dbReference type="Gene3D" id="1.10.630.10">
    <property type="entry name" value="Cytochrome P450"/>
    <property type="match status" value="1"/>
</dbReference>
<keyword evidence="4" id="KW-1185">Reference proteome</keyword>
<dbReference type="PRINTS" id="PR00359">
    <property type="entry name" value="BP450"/>
</dbReference>
<keyword evidence="2" id="KW-0503">Monooxygenase</keyword>
<evidence type="ECO:0000256" key="2">
    <source>
        <dbReference type="RuleBase" id="RU000461"/>
    </source>
</evidence>
<dbReference type="PANTHER" id="PTHR46696">
    <property type="entry name" value="P450, PUTATIVE (EUROFUNG)-RELATED"/>
    <property type="match status" value="1"/>
</dbReference>
<sequence length="430" mass="49221">MRMNIQLSDEQKRIFNRVADASFYADQELMHSTFKRMREEAPICWLEPDNYRPFWAVTRYDDMKEVLRNSEVFLNAPRRQLFNIPTEQGMIERSGNEYGLALRTLTDMDEPDHSAYRNVTKDWFSQKSVGELESEVRTIAVEFAEKMVAMGGECDFVNDIALWYPLRVIMSVMGVPREDEERMLKWTMELFGFEDADLSRDKGESDAAGAKSAQATLNDFFAYFAAITKDRQESPRDDLCSLLANARIDDKLMPTLELMSYYVIVATAGHDTTSSSTSAGMLALIKNPDELEKLKSGDDHTLSFVNETIRHASPVRHFCRTASQDYNLNGVEIKQGESVVVFHPSANNDESLFECPHQFQIERRRNWHMAFGYGIHVCIGQHLARLEIGMLFEEILKRVDNIQLAGEPKWASNLFIGGLKSLPITYDIKS</sequence>
<comment type="caution">
    <text evidence="3">The sequence shown here is derived from an EMBL/GenBank/DDBJ whole genome shotgun (WGS) entry which is preliminary data.</text>
</comment>
<accession>A0ABX9W6Z9</accession>
<dbReference type="Pfam" id="PF00067">
    <property type="entry name" value="p450"/>
    <property type="match status" value="1"/>
</dbReference>
<protein>
    <submittedName>
        <fullName evidence="3">Cytochrome P450</fullName>
    </submittedName>
</protein>
<keyword evidence="2" id="KW-0408">Iron</keyword>
<dbReference type="PROSITE" id="PS00086">
    <property type="entry name" value="CYTOCHROME_P450"/>
    <property type="match status" value="1"/>
</dbReference>
<keyword evidence="2" id="KW-0479">Metal-binding</keyword>
<dbReference type="InterPro" id="IPR036396">
    <property type="entry name" value="Cyt_P450_sf"/>
</dbReference>
<keyword evidence="2" id="KW-0560">Oxidoreductase</keyword>
<dbReference type="PRINTS" id="PR00385">
    <property type="entry name" value="P450"/>
</dbReference>
<reference evidence="3 4" key="1">
    <citation type="submission" date="2018-10" db="EMBL/GenBank/DDBJ databases">
        <title>Draft genome sequence of Zhongshania sp. DSW25-10.</title>
        <authorList>
            <person name="Oh J."/>
        </authorList>
    </citation>
    <scope>NUCLEOTIDE SEQUENCE [LARGE SCALE GENOMIC DNA]</scope>
    <source>
        <strain evidence="3 4">DSW25-10</strain>
    </source>
</reference>
<evidence type="ECO:0000313" key="3">
    <source>
        <dbReference type="EMBL" id="RNL65554.1"/>
    </source>
</evidence>
<evidence type="ECO:0000256" key="1">
    <source>
        <dbReference type="ARBA" id="ARBA00010617"/>
    </source>
</evidence>
<organism evidence="3 4">
    <name type="scientific">Zhongshania marina</name>
    <dbReference type="NCBI Taxonomy" id="2304603"/>
    <lineage>
        <taxon>Bacteria</taxon>
        <taxon>Pseudomonadati</taxon>
        <taxon>Pseudomonadota</taxon>
        <taxon>Gammaproteobacteria</taxon>
        <taxon>Cellvibrionales</taxon>
        <taxon>Spongiibacteraceae</taxon>
        <taxon>Zhongshania</taxon>
    </lineage>
</organism>
<dbReference type="CDD" id="cd11033">
    <property type="entry name" value="CYP142-like"/>
    <property type="match status" value="1"/>
</dbReference>
<evidence type="ECO:0000313" key="4">
    <source>
        <dbReference type="Proteomes" id="UP000274695"/>
    </source>
</evidence>
<proteinExistence type="inferred from homology"/>
<comment type="similarity">
    <text evidence="1 2">Belongs to the cytochrome P450 family.</text>
</comment>
<dbReference type="InterPro" id="IPR017972">
    <property type="entry name" value="Cyt_P450_CS"/>
</dbReference>
<dbReference type="PANTHER" id="PTHR46696:SF4">
    <property type="entry name" value="BIOTIN BIOSYNTHESIS CYTOCHROME P450"/>
    <property type="match status" value="1"/>
</dbReference>